<dbReference type="SUPFAM" id="SSF63829">
    <property type="entry name" value="Calcium-dependent phosphotriesterase"/>
    <property type="match status" value="1"/>
</dbReference>
<dbReference type="PROSITE" id="PS50887">
    <property type="entry name" value="GGDEF"/>
    <property type="match status" value="1"/>
</dbReference>
<organism evidence="1 2">
    <name type="scientific">Capsulimonas corticalis</name>
    <dbReference type="NCBI Taxonomy" id="2219043"/>
    <lineage>
        <taxon>Bacteria</taxon>
        <taxon>Bacillati</taxon>
        <taxon>Armatimonadota</taxon>
        <taxon>Armatimonadia</taxon>
        <taxon>Capsulimonadales</taxon>
        <taxon>Capsulimonadaceae</taxon>
        <taxon>Capsulimonas</taxon>
    </lineage>
</organism>
<accession>A0A402D468</accession>
<dbReference type="Gene3D" id="6.10.250.3150">
    <property type="match status" value="1"/>
</dbReference>
<dbReference type="InterPro" id="IPR043128">
    <property type="entry name" value="Rev_trsase/Diguanyl_cyclase"/>
</dbReference>
<dbReference type="InterPro" id="IPR011123">
    <property type="entry name" value="Y_Y_Y"/>
</dbReference>
<proteinExistence type="predicted"/>
<dbReference type="Gene3D" id="3.30.70.270">
    <property type="match status" value="1"/>
</dbReference>
<dbReference type="GO" id="GO:0052621">
    <property type="term" value="F:diguanylate cyclase activity"/>
    <property type="evidence" value="ECO:0007669"/>
    <property type="project" value="TreeGrafter"/>
</dbReference>
<dbReference type="KEGG" id="ccot:CCAX7_32190"/>
<name>A0A402D468_9BACT</name>
<dbReference type="PANTHER" id="PTHR45138:SF9">
    <property type="entry name" value="DIGUANYLATE CYCLASE DGCM-RELATED"/>
    <property type="match status" value="1"/>
</dbReference>
<dbReference type="InterPro" id="IPR011110">
    <property type="entry name" value="Reg_prop"/>
</dbReference>
<dbReference type="SMART" id="SM00267">
    <property type="entry name" value="GGDEF"/>
    <property type="match status" value="1"/>
</dbReference>
<dbReference type="Pfam" id="PF07494">
    <property type="entry name" value="Reg_prop"/>
    <property type="match status" value="2"/>
</dbReference>
<dbReference type="InterPro" id="IPR029787">
    <property type="entry name" value="Nucleotide_cyclase"/>
</dbReference>
<dbReference type="Gene3D" id="2.130.10.10">
    <property type="entry name" value="YVTN repeat-like/Quinoprotein amine dehydrogenase"/>
    <property type="match status" value="3"/>
</dbReference>
<sequence length="1091" mass="119197">MRFLHTTLVVLMVVCSSLTIGAQTHADDGSGQTSVTRSVSLWDTEHGLPSNKINAITKTPDGYVWLATSEGLIRFDGMRFSVFEHHSAPALPGSVIDDLVVDGHGTLWILAQGRVVRRDGDQFSDAGAALAGASVNRMWRGEDQEIYLATDAAVYHGGGGKLARIGSVPLPEVCYSFADLPGNRVLAGGSQGRLYSISDQGVHTVGSAAFFGNGSVSVVSDHKGGEWVACANGVYHGYKDNFIPRRASAPLSDLAWMWTTKDSTPNLLCEADGTIWVQNGSRLFHSHYGTLDPCTAQDGAPAHCARMGLDAGGRLWAVETTAAGNAVLYAWNGERFEKIPVNGAVYGSVRVPAYTDESGDYWIGGQSGLIWSREQICRTFGKADGLPESELTTAAAGHDGIWVGSQGSGLYRLAHGRFVRNAGMPADANITSLAAFAPGDLWVGREGIEVAALNHGALEDFPSRYPAPHLSNIMRYLARDSHGTLWASDGVLLFRCDDHHVTRVEIKSAEFLMGEITGVFVDSHDNVWVGGFGGFIELHDGTMMSYAQNPKLTGCRVTSICEGSDGAVWFGFNGAGLARWKDGDVKILTVAANGIPSDYINGMARDKDGRFWIGGSRGIYCVDEVQLSAVTDGRAPTAPFTRIEKADGAAGGALQTRYGNCVTEDDEGMLWFVCEHGLVRVDPSQFARTPTPTLLESVYVNGKNYSFGHTIIAPPGSGDLNIEYTAIRFVSSQRLRFEYRLRGYNSRWIDIGAGRSAAYMNLPPGTYTFDVRSYDAHSTTPLSRASVTVILKPFYYQTTAFRAACVMAILVTIWFLFLLRTRMLMARTRKLEAIVEARTSDLKKAHETVAAAYEQLEDQKQELEMHNEMLQNTQAELEAQNDELQSAQSELERQNNELQRMRAELEREKAALAEANVHLNALAITDGLTGLTNHRGFQDQLEREWTRSMRYGDSLSLLLLDVDHFKQYNDTYGHPQGDTVLKTIARLLMENCRDTDTPARYGGEEFVVVVPQTDSVGVAELAERIREVIASAPWPDRPVTASIGVVTYTAGMLNGRDLIEFADQALYFSKTHGRNRVTAYAHIAETAAPVR</sequence>
<dbReference type="InterPro" id="IPR000160">
    <property type="entry name" value="GGDEF_dom"/>
</dbReference>
<dbReference type="RefSeq" id="WP_125206284.1">
    <property type="nucleotide sequence ID" value="NZ_AP025739.1"/>
</dbReference>
<reference evidence="1 2" key="1">
    <citation type="journal article" date="2019" name="Int. J. Syst. Evol. Microbiol.">
        <title>Capsulimonas corticalis gen. nov., sp. nov., an aerobic capsulated bacterium, of a novel bacterial order, Capsulimonadales ord. nov., of the class Armatimonadia of the phylum Armatimonadetes.</title>
        <authorList>
            <person name="Li J."/>
            <person name="Kudo C."/>
            <person name="Tonouchi A."/>
        </authorList>
    </citation>
    <scope>NUCLEOTIDE SEQUENCE [LARGE SCALE GENOMIC DNA]</scope>
    <source>
        <strain evidence="1 2">AX-7</strain>
    </source>
</reference>
<dbReference type="FunFam" id="3.30.70.270:FF:000001">
    <property type="entry name" value="Diguanylate cyclase domain protein"/>
    <property type="match status" value="1"/>
</dbReference>
<dbReference type="AlphaFoldDB" id="A0A402D468"/>
<keyword evidence="2" id="KW-1185">Reference proteome</keyword>
<dbReference type="PANTHER" id="PTHR45138">
    <property type="entry name" value="REGULATORY COMPONENTS OF SENSORY TRANSDUCTION SYSTEM"/>
    <property type="match status" value="1"/>
</dbReference>
<dbReference type="Pfam" id="PF00990">
    <property type="entry name" value="GGDEF"/>
    <property type="match status" value="1"/>
</dbReference>
<gene>
    <name evidence="1" type="ORF">CCAX7_32190</name>
</gene>
<dbReference type="InterPro" id="IPR050469">
    <property type="entry name" value="Diguanylate_Cyclase"/>
</dbReference>
<dbReference type="Pfam" id="PF07495">
    <property type="entry name" value="Y_Y_Y"/>
    <property type="match status" value="1"/>
</dbReference>
<dbReference type="InterPro" id="IPR015943">
    <property type="entry name" value="WD40/YVTN_repeat-like_dom_sf"/>
</dbReference>
<evidence type="ECO:0000313" key="1">
    <source>
        <dbReference type="EMBL" id="BDI31168.1"/>
    </source>
</evidence>
<evidence type="ECO:0000313" key="2">
    <source>
        <dbReference type="Proteomes" id="UP000287394"/>
    </source>
</evidence>
<dbReference type="EMBL" id="AP025739">
    <property type="protein sequence ID" value="BDI31168.1"/>
    <property type="molecule type" value="Genomic_DNA"/>
</dbReference>
<dbReference type="InterPro" id="IPR013783">
    <property type="entry name" value="Ig-like_fold"/>
</dbReference>
<dbReference type="Gene3D" id="2.60.40.10">
    <property type="entry name" value="Immunoglobulins"/>
    <property type="match status" value="1"/>
</dbReference>
<protein>
    <submittedName>
        <fullName evidence="1">Uncharacterized protein</fullName>
    </submittedName>
</protein>
<dbReference type="NCBIfam" id="TIGR00254">
    <property type="entry name" value="GGDEF"/>
    <property type="match status" value="1"/>
</dbReference>
<dbReference type="SUPFAM" id="SSF55073">
    <property type="entry name" value="Nucleotide cyclase"/>
    <property type="match status" value="1"/>
</dbReference>
<dbReference type="CDD" id="cd01949">
    <property type="entry name" value="GGDEF"/>
    <property type="match status" value="1"/>
</dbReference>
<dbReference type="Proteomes" id="UP000287394">
    <property type="component" value="Chromosome"/>
</dbReference>
<dbReference type="OrthoDB" id="176203at2"/>